<dbReference type="STRING" id="195105.CN97_19335"/>
<dbReference type="AlphaFoldDB" id="A0A086Y2B4"/>
<dbReference type="OrthoDB" id="9769319at2"/>
<evidence type="ECO:0000313" key="6">
    <source>
        <dbReference type="Proteomes" id="UP000028826"/>
    </source>
</evidence>
<gene>
    <name evidence="5" type="ORF">CN97_19335</name>
</gene>
<sequence length="338" mass="37354">MKKILAGTALLLCLTPMAQAAGKLNLYVWSESISPALIEKFSKENDVAVHVDGYTSNEDLLTKLQAGASGYDISTPSQHFLKIMIDQGLLDNYGANTLKAYDNIDPRWRNQWWDETQGYSIPIAYGTAGFVVNTDLYKGPTDSLKYFFEPEGELAGKIAMLAQPDEVIGAAQLYLGVPFCTEDSAEMKKVLDLLMAQKPSVAVYSSDSIASRLGSGEVSAHFWWDGEELKARAGGAPFQMAMTKEGLVGWIDSMVIPKGAPNRENAIKFIEFMSEPENATEQMNYYAHSSPMKTVTEKVVYTKEKAPELYPDVPVEFSRTCSPAAQDLVTRVWTQLLQ</sequence>
<evidence type="ECO:0000256" key="4">
    <source>
        <dbReference type="ARBA" id="ARBA00022764"/>
    </source>
</evidence>
<comment type="caution">
    <text evidence="5">The sequence shown here is derived from an EMBL/GenBank/DDBJ whole genome shotgun (WGS) entry which is preliminary data.</text>
</comment>
<dbReference type="PANTHER" id="PTHR30222">
    <property type="entry name" value="SPERMIDINE/PUTRESCINE-BINDING PERIPLASMIC PROTEIN"/>
    <property type="match status" value="1"/>
</dbReference>
<dbReference type="GO" id="GO:0042597">
    <property type="term" value="C:periplasmic space"/>
    <property type="evidence" value="ECO:0007669"/>
    <property type="project" value="UniProtKB-SubCell"/>
</dbReference>
<organism evidence="5 6">
    <name type="scientific">Haematobacter massiliensis</name>
    <dbReference type="NCBI Taxonomy" id="195105"/>
    <lineage>
        <taxon>Bacteria</taxon>
        <taxon>Pseudomonadati</taxon>
        <taxon>Pseudomonadota</taxon>
        <taxon>Alphaproteobacteria</taxon>
        <taxon>Rhodobacterales</taxon>
        <taxon>Paracoccaceae</taxon>
        <taxon>Haematobacter</taxon>
    </lineage>
</organism>
<dbReference type="SUPFAM" id="SSF53850">
    <property type="entry name" value="Periplasmic binding protein-like II"/>
    <property type="match status" value="1"/>
</dbReference>
<reference evidence="5 6" key="1">
    <citation type="submission" date="2014-03" db="EMBL/GenBank/DDBJ databases">
        <title>Genome of Haematobacter massiliensis CCUG 47968.</title>
        <authorList>
            <person name="Wang D."/>
            <person name="Wang G."/>
        </authorList>
    </citation>
    <scope>NUCLEOTIDE SEQUENCE [LARGE SCALE GENOMIC DNA]</scope>
    <source>
        <strain evidence="5 6">CCUG 47968</strain>
    </source>
</reference>
<evidence type="ECO:0000256" key="2">
    <source>
        <dbReference type="ARBA" id="ARBA00022448"/>
    </source>
</evidence>
<dbReference type="RefSeq" id="WP_084684160.1">
    <property type="nucleotide sequence ID" value="NZ_CAMIFG010000060.1"/>
</dbReference>
<dbReference type="EMBL" id="JGYG01000008">
    <property type="protein sequence ID" value="KFI28414.1"/>
    <property type="molecule type" value="Genomic_DNA"/>
</dbReference>
<dbReference type="GO" id="GO:0019808">
    <property type="term" value="F:polyamine binding"/>
    <property type="evidence" value="ECO:0007669"/>
    <property type="project" value="InterPro"/>
</dbReference>
<protein>
    <submittedName>
        <fullName evidence="5">Spermidine/putrescine ABC transporter substrate-binding protein</fullName>
    </submittedName>
</protein>
<proteinExistence type="predicted"/>
<comment type="subcellular location">
    <subcellularLocation>
        <location evidence="1">Periplasm</location>
    </subcellularLocation>
</comment>
<evidence type="ECO:0000256" key="3">
    <source>
        <dbReference type="ARBA" id="ARBA00022729"/>
    </source>
</evidence>
<keyword evidence="6" id="KW-1185">Reference proteome</keyword>
<dbReference type="Proteomes" id="UP000028826">
    <property type="component" value="Unassembled WGS sequence"/>
</dbReference>
<dbReference type="InterPro" id="IPR001188">
    <property type="entry name" value="Sperm_putr-bd"/>
</dbReference>
<evidence type="ECO:0000256" key="1">
    <source>
        <dbReference type="ARBA" id="ARBA00004418"/>
    </source>
</evidence>
<keyword evidence="3" id="KW-0732">Signal</keyword>
<name>A0A086Y2B4_9RHOB</name>
<keyword evidence="4" id="KW-0574">Periplasm</keyword>
<dbReference type="PIRSF" id="PIRSF019574">
    <property type="entry name" value="Periplasmic_polyamine_BP"/>
    <property type="match status" value="1"/>
</dbReference>
<dbReference type="GO" id="GO:0015846">
    <property type="term" value="P:polyamine transport"/>
    <property type="evidence" value="ECO:0007669"/>
    <property type="project" value="InterPro"/>
</dbReference>
<keyword evidence="2" id="KW-0813">Transport</keyword>
<dbReference type="Pfam" id="PF13416">
    <property type="entry name" value="SBP_bac_8"/>
    <property type="match status" value="1"/>
</dbReference>
<dbReference type="InterPro" id="IPR006059">
    <property type="entry name" value="SBP"/>
</dbReference>
<dbReference type="PRINTS" id="PR00909">
    <property type="entry name" value="SPERMDNBNDNG"/>
</dbReference>
<dbReference type="PANTHER" id="PTHR30222:SF12">
    <property type="entry name" value="NORSPERMIDINE SENSOR"/>
    <property type="match status" value="1"/>
</dbReference>
<evidence type="ECO:0000313" key="5">
    <source>
        <dbReference type="EMBL" id="KFI28414.1"/>
    </source>
</evidence>
<accession>A0A086Y2B4</accession>
<dbReference type="Gene3D" id="3.40.190.10">
    <property type="entry name" value="Periplasmic binding protein-like II"/>
    <property type="match status" value="2"/>
</dbReference>
<dbReference type="eggNOG" id="COG0687">
    <property type="taxonomic scope" value="Bacteria"/>
</dbReference>